<sequence length="271" mass="31383">MDLYGLGLSARFTSLRLRITIQSVPRAGVLFFERFLRDSPLVDSPLCTRFPRMYALERNKEISVAAKWGDPSFDHSFRRQARDGAESQQWAELLSLLGTFTLSPSIDRWVSDLNGEGLFRVKDFRSFLDDLLLPSSNMATRWVKCVPVKVNVFVWRARLERLPTRDNLAKRGVPIVSNLCPVCGSFPEDAHHLFFGCDLAKNIFLKICRWWNLSWAHVSSFVEWDIWFASIRLSSKLKSLLEGVLITSWWFIWSFRNRSIFEEPPQAFGDV</sequence>
<keyword evidence="3" id="KW-1185">Reference proteome</keyword>
<dbReference type="GO" id="GO:0003964">
    <property type="term" value="F:RNA-directed DNA polymerase activity"/>
    <property type="evidence" value="ECO:0007669"/>
    <property type="project" value="UniProtKB-KW"/>
</dbReference>
<feature type="domain" description="Reverse transcriptase zinc-binding" evidence="1">
    <location>
        <begin position="137"/>
        <end position="203"/>
    </location>
</feature>
<keyword evidence="2" id="KW-0808">Transferase</keyword>
<dbReference type="Pfam" id="PF13966">
    <property type="entry name" value="zf-RVT"/>
    <property type="match status" value="1"/>
</dbReference>
<protein>
    <submittedName>
        <fullName evidence="2">RNA-directed DNA polymerase, eukaryota</fullName>
    </submittedName>
</protein>
<evidence type="ECO:0000313" key="2">
    <source>
        <dbReference type="EMBL" id="GJS58690.1"/>
    </source>
</evidence>
<keyword evidence="2" id="KW-0695">RNA-directed DNA polymerase</keyword>
<reference evidence="2" key="1">
    <citation type="journal article" date="2022" name="Int. J. Mol. Sci.">
        <title>Draft Genome of Tanacetum Coccineum: Genomic Comparison of Closely Related Tanacetum-Family Plants.</title>
        <authorList>
            <person name="Yamashiro T."/>
            <person name="Shiraishi A."/>
            <person name="Nakayama K."/>
            <person name="Satake H."/>
        </authorList>
    </citation>
    <scope>NUCLEOTIDE SEQUENCE</scope>
</reference>
<evidence type="ECO:0000313" key="3">
    <source>
        <dbReference type="Proteomes" id="UP001151760"/>
    </source>
</evidence>
<gene>
    <name evidence="2" type="ORF">Tco_0653474</name>
</gene>
<evidence type="ECO:0000259" key="1">
    <source>
        <dbReference type="Pfam" id="PF13966"/>
    </source>
</evidence>
<dbReference type="PANTHER" id="PTHR36617">
    <property type="entry name" value="PROTEIN, PUTATIVE-RELATED"/>
    <property type="match status" value="1"/>
</dbReference>
<dbReference type="InterPro" id="IPR026960">
    <property type="entry name" value="RVT-Znf"/>
</dbReference>
<name>A0ABQ4X1A7_9ASTR</name>
<proteinExistence type="predicted"/>
<accession>A0ABQ4X1A7</accession>
<keyword evidence="2" id="KW-0548">Nucleotidyltransferase</keyword>
<comment type="caution">
    <text evidence="2">The sequence shown here is derived from an EMBL/GenBank/DDBJ whole genome shotgun (WGS) entry which is preliminary data.</text>
</comment>
<dbReference type="PANTHER" id="PTHR36617:SF16">
    <property type="entry name" value="OS04G0516500 PROTEIN"/>
    <property type="match status" value="1"/>
</dbReference>
<dbReference type="EMBL" id="BQNB010009097">
    <property type="protein sequence ID" value="GJS58690.1"/>
    <property type="molecule type" value="Genomic_DNA"/>
</dbReference>
<organism evidence="2 3">
    <name type="scientific">Tanacetum coccineum</name>
    <dbReference type="NCBI Taxonomy" id="301880"/>
    <lineage>
        <taxon>Eukaryota</taxon>
        <taxon>Viridiplantae</taxon>
        <taxon>Streptophyta</taxon>
        <taxon>Embryophyta</taxon>
        <taxon>Tracheophyta</taxon>
        <taxon>Spermatophyta</taxon>
        <taxon>Magnoliopsida</taxon>
        <taxon>eudicotyledons</taxon>
        <taxon>Gunneridae</taxon>
        <taxon>Pentapetalae</taxon>
        <taxon>asterids</taxon>
        <taxon>campanulids</taxon>
        <taxon>Asterales</taxon>
        <taxon>Asteraceae</taxon>
        <taxon>Asteroideae</taxon>
        <taxon>Anthemideae</taxon>
        <taxon>Anthemidinae</taxon>
        <taxon>Tanacetum</taxon>
    </lineage>
</organism>
<reference evidence="2" key="2">
    <citation type="submission" date="2022-01" db="EMBL/GenBank/DDBJ databases">
        <authorList>
            <person name="Yamashiro T."/>
            <person name="Shiraishi A."/>
            <person name="Satake H."/>
            <person name="Nakayama K."/>
        </authorList>
    </citation>
    <scope>NUCLEOTIDE SEQUENCE</scope>
</reference>
<dbReference type="Proteomes" id="UP001151760">
    <property type="component" value="Unassembled WGS sequence"/>
</dbReference>